<dbReference type="EC" id="2.7.7.80" evidence="8"/>
<evidence type="ECO:0000256" key="13">
    <source>
        <dbReference type="SAM" id="Phobius"/>
    </source>
</evidence>
<keyword evidence="13" id="KW-1133">Transmembrane helix</keyword>
<accession>A0AAN0RK43</accession>
<evidence type="ECO:0000256" key="5">
    <source>
        <dbReference type="ARBA" id="ARBA00052218"/>
    </source>
</evidence>
<dbReference type="InterPro" id="IPR035985">
    <property type="entry name" value="Ubiquitin-activating_enz"/>
</dbReference>
<feature type="transmembrane region" description="Helical" evidence="13">
    <location>
        <begin position="59"/>
        <end position="77"/>
    </location>
</feature>
<evidence type="ECO:0000256" key="6">
    <source>
        <dbReference type="ARBA" id="ARBA00055169"/>
    </source>
</evidence>
<proteinExistence type="inferred from homology"/>
<keyword evidence="16" id="KW-1185">Reference proteome</keyword>
<evidence type="ECO:0000256" key="10">
    <source>
        <dbReference type="ARBA" id="ARBA00075110"/>
    </source>
</evidence>
<dbReference type="GO" id="GO:0005829">
    <property type="term" value="C:cytosol"/>
    <property type="evidence" value="ECO:0007669"/>
    <property type="project" value="TreeGrafter"/>
</dbReference>
<dbReference type="CDD" id="cd00757">
    <property type="entry name" value="ThiF_MoeB_HesA_family"/>
    <property type="match status" value="1"/>
</dbReference>
<dbReference type="GO" id="GO:0008641">
    <property type="term" value="F:ubiquitin-like modifier activating enzyme activity"/>
    <property type="evidence" value="ECO:0007669"/>
    <property type="project" value="InterPro"/>
</dbReference>
<keyword evidence="3" id="KW-0547">Nucleotide-binding</keyword>
<dbReference type="EMBL" id="CP003984">
    <property type="protein sequence ID" value="AII87659.1"/>
    <property type="molecule type" value="Genomic_DNA"/>
</dbReference>
<evidence type="ECO:0000256" key="11">
    <source>
        <dbReference type="ARBA" id="ARBA00075328"/>
    </source>
</evidence>
<gene>
    <name evidence="15" type="primary">moeB</name>
    <name evidence="15" type="ORF">RCA23_c21280</name>
</gene>
<dbReference type="PANTHER" id="PTHR10953:SF102">
    <property type="entry name" value="ADENYLYLTRANSFERASE AND SULFURTRANSFERASE MOCS3"/>
    <property type="match status" value="1"/>
</dbReference>
<reference evidence="15 16" key="1">
    <citation type="journal article" date="2014" name="ISME J.">
        <title>Adaptation of an abundant Roseobacter RCA organism to pelagic systems revealed by genomic and transcriptomic analyses.</title>
        <authorList>
            <person name="Voget S."/>
            <person name="Wemheuer B."/>
            <person name="Brinkhoff T."/>
            <person name="Vollmers J."/>
            <person name="Dietrich S."/>
            <person name="Giebel H.A."/>
            <person name="Beardsley C."/>
            <person name="Sardemann C."/>
            <person name="Bakenhus I."/>
            <person name="Billerbeck S."/>
            <person name="Daniel R."/>
            <person name="Simon M."/>
        </authorList>
    </citation>
    <scope>NUCLEOTIDE SEQUENCE [LARGE SCALE GENOMIC DNA]</scope>
    <source>
        <strain evidence="15 16">RCA23</strain>
    </source>
</reference>
<evidence type="ECO:0000256" key="2">
    <source>
        <dbReference type="ARBA" id="ARBA00022679"/>
    </source>
</evidence>
<evidence type="ECO:0000256" key="1">
    <source>
        <dbReference type="ARBA" id="ARBA00009919"/>
    </source>
</evidence>
<evidence type="ECO:0000256" key="12">
    <source>
        <dbReference type="ARBA" id="ARBA00078531"/>
    </source>
</evidence>
<evidence type="ECO:0000313" key="16">
    <source>
        <dbReference type="Proteomes" id="UP000028680"/>
    </source>
</evidence>
<evidence type="ECO:0000256" key="8">
    <source>
        <dbReference type="ARBA" id="ARBA00066884"/>
    </source>
</evidence>
<dbReference type="GO" id="GO:0008146">
    <property type="term" value="F:sulfotransferase activity"/>
    <property type="evidence" value="ECO:0007669"/>
    <property type="project" value="TreeGrafter"/>
</dbReference>
<feature type="transmembrane region" description="Helical" evidence="13">
    <location>
        <begin position="29"/>
        <end position="47"/>
    </location>
</feature>
<dbReference type="InterPro" id="IPR000594">
    <property type="entry name" value="ThiF_NAD_FAD-bd"/>
</dbReference>
<keyword evidence="4" id="KW-0067">ATP-binding</keyword>
<comment type="similarity">
    <text evidence="1">Belongs to the HesA/MoeB/ThiF family.</text>
</comment>
<dbReference type="PANTHER" id="PTHR10953">
    <property type="entry name" value="UBIQUITIN-ACTIVATING ENZYME E1"/>
    <property type="match status" value="1"/>
</dbReference>
<evidence type="ECO:0000313" key="15">
    <source>
        <dbReference type="EMBL" id="AII87659.1"/>
    </source>
</evidence>
<comment type="catalytic activity">
    <reaction evidence="5">
        <text>[molybdopterin-synthase sulfur-carrier protein]-C-terminal Gly-Gly + ATP + H(+) = [molybdopterin-synthase sulfur-carrier protein]-C-terminal Gly-Gly-AMP + diphosphate</text>
        <dbReference type="Rhea" id="RHEA:43616"/>
        <dbReference type="Rhea" id="RHEA-COMP:12159"/>
        <dbReference type="Rhea" id="RHEA-COMP:12202"/>
        <dbReference type="ChEBI" id="CHEBI:15378"/>
        <dbReference type="ChEBI" id="CHEBI:30616"/>
        <dbReference type="ChEBI" id="CHEBI:33019"/>
        <dbReference type="ChEBI" id="CHEBI:90618"/>
        <dbReference type="ChEBI" id="CHEBI:90778"/>
        <dbReference type="EC" id="2.7.7.80"/>
    </reaction>
</comment>
<feature type="domain" description="THIF-type NAD/FAD binding fold" evidence="14">
    <location>
        <begin position="103"/>
        <end position="338"/>
    </location>
</feature>
<dbReference type="FunFam" id="3.40.50.720:FF:000033">
    <property type="entry name" value="Adenylyltransferase and sulfurtransferase MOCS3"/>
    <property type="match status" value="1"/>
</dbReference>
<dbReference type="InterPro" id="IPR045886">
    <property type="entry name" value="ThiF/MoeB/HesA"/>
</dbReference>
<dbReference type="GO" id="GO:0061605">
    <property type="term" value="F:molybdopterin-synthase adenylyltransferase activity"/>
    <property type="evidence" value="ECO:0007669"/>
    <property type="project" value="UniProtKB-EC"/>
</dbReference>
<dbReference type="AlphaFoldDB" id="A0AAN0RK43"/>
<keyword evidence="2" id="KW-0808">Transferase</keyword>
<keyword evidence="13" id="KW-0472">Membrane</keyword>
<evidence type="ECO:0000256" key="4">
    <source>
        <dbReference type="ARBA" id="ARBA00022840"/>
    </source>
</evidence>
<dbReference type="NCBIfam" id="NF004281">
    <property type="entry name" value="PRK05690.1"/>
    <property type="match status" value="1"/>
</dbReference>
<dbReference type="Proteomes" id="UP000028680">
    <property type="component" value="Chromosome"/>
</dbReference>
<dbReference type="RefSeq" id="WP_044050338.1">
    <property type="nucleotide sequence ID" value="NZ_CP003984.1"/>
</dbReference>
<dbReference type="Pfam" id="PF00899">
    <property type="entry name" value="ThiF"/>
    <property type="match status" value="1"/>
</dbReference>
<dbReference type="GO" id="GO:0005524">
    <property type="term" value="F:ATP binding"/>
    <property type="evidence" value="ECO:0007669"/>
    <property type="project" value="UniProtKB-KW"/>
</dbReference>
<dbReference type="Gene3D" id="3.40.50.720">
    <property type="entry name" value="NAD(P)-binding Rossmann-like Domain"/>
    <property type="match status" value="1"/>
</dbReference>
<comment type="subunit">
    <text evidence="7">Homodimer. Forms a stable heterotetrameric complex of 2 MoeB and 2 MoaD during adenylation of MoaD.</text>
</comment>
<evidence type="ECO:0000256" key="3">
    <source>
        <dbReference type="ARBA" id="ARBA00022741"/>
    </source>
</evidence>
<name>A0AAN0RK43_9RHOB</name>
<organism evidence="15 16">
    <name type="scientific">Planktomarina temperata RCA23</name>
    <dbReference type="NCBI Taxonomy" id="666509"/>
    <lineage>
        <taxon>Bacteria</taxon>
        <taxon>Pseudomonadati</taxon>
        <taxon>Pseudomonadota</taxon>
        <taxon>Alphaproteobacteria</taxon>
        <taxon>Rhodobacterales</taxon>
        <taxon>Paracoccaceae</taxon>
        <taxon>Planktomarina</taxon>
    </lineage>
</organism>
<evidence type="ECO:0000256" key="7">
    <source>
        <dbReference type="ARBA" id="ARBA00063809"/>
    </source>
</evidence>
<protein>
    <recommendedName>
        <fullName evidence="9">Molybdopterin-synthase adenylyltransferase</fullName>
        <ecNumber evidence="8">2.7.7.80</ecNumber>
    </recommendedName>
    <alternativeName>
        <fullName evidence="12">MoaD protein adenylase</fullName>
    </alternativeName>
    <alternativeName>
        <fullName evidence="10">Molybdopterin-converting factor subunit 1 adenylase</fullName>
    </alternativeName>
    <alternativeName>
        <fullName evidence="11">Sulfur carrier protein MoaD adenylyltransferase</fullName>
    </alternativeName>
</protein>
<dbReference type="KEGG" id="ptp:RCA23_c21280"/>
<dbReference type="GO" id="GO:0004792">
    <property type="term" value="F:thiosulfate-cyanide sulfurtransferase activity"/>
    <property type="evidence" value="ECO:0007669"/>
    <property type="project" value="TreeGrafter"/>
</dbReference>
<dbReference type="SUPFAM" id="SSF69572">
    <property type="entry name" value="Activating enzymes of the ubiquitin-like proteins"/>
    <property type="match status" value="1"/>
</dbReference>
<comment type="function">
    <text evidence="6">Catalyzes the adenylation by ATP of the carboxyl group of the C-terminal glycine of sulfur carrier protein MoaD.</text>
</comment>
<evidence type="ECO:0000259" key="14">
    <source>
        <dbReference type="Pfam" id="PF00899"/>
    </source>
</evidence>
<evidence type="ECO:0000256" key="9">
    <source>
        <dbReference type="ARBA" id="ARBA00073635"/>
    </source>
</evidence>
<keyword evidence="13" id="KW-0812">Transmembrane</keyword>
<sequence>MILVGTVCAVLWGIGWAMGAPNRQRWGMIAAVFVGVILAHLILPAAHPLRQNTGGSWELWAIIAAFVAIIWIYRLGLRRLRSRAAPPVRPADDAMSEAELERYARHIVMPEIGGAGQMRLRGAKVLVIGAGGLGAPALQYLAAAGVGTIGVVDDDTVAASNLQRQVIHRDADIGRAKVTSAARAIGELNPYVAVNSYNHRLTGESVEELIGQYDIVLDGTDNFETRYVVNAACVARAKPLVSGALSQWEGQLALFDPARSGPCYQCVFPSAPKPELAPSCAQAGVFAALPGIVGSLMAAEALKYLLGAGRPLRGQMAIYNVLDAQNRVIKTKPRADCPICGANSSDGKS</sequence>